<proteinExistence type="predicted"/>
<feature type="compositionally biased region" description="Basic and acidic residues" evidence="1">
    <location>
        <begin position="98"/>
        <end position="117"/>
    </location>
</feature>
<dbReference type="AlphaFoldDB" id="A0A233S3S6"/>
<dbReference type="OrthoDB" id="4334231at2"/>
<comment type="caution">
    <text evidence="2">The sequence shown here is derived from an EMBL/GenBank/DDBJ whole genome shotgun (WGS) entry which is preliminary data.</text>
</comment>
<keyword evidence="3" id="KW-1185">Reference proteome</keyword>
<dbReference type="RefSeq" id="WP_094220882.1">
    <property type="nucleotide sequence ID" value="NZ_MCGQ01000038.1"/>
</dbReference>
<dbReference type="Proteomes" id="UP000215483">
    <property type="component" value="Unassembled WGS sequence"/>
</dbReference>
<organism evidence="2 3">
    <name type="scientific">Streptomyces diastatochromogenes</name>
    <dbReference type="NCBI Taxonomy" id="42236"/>
    <lineage>
        <taxon>Bacteria</taxon>
        <taxon>Bacillati</taxon>
        <taxon>Actinomycetota</taxon>
        <taxon>Actinomycetes</taxon>
        <taxon>Kitasatosporales</taxon>
        <taxon>Streptomycetaceae</taxon>
        <taxon>Streptomyces</taxon>
    </lineage>
</organism>
<protein>
    <submittedName>
        <fullName evidence="2">Uncharacterized protein</fullName>
    </submittedName>
</protein>
<reference evidence="2 3" key="1">
    <citation type="submission" date="2016-07" db="EMBL/GenBank/DDBJ databases">
        <title>Draft genome of Streptomyces diastatochromogenes.</title>
        <authorList>
            <person name="Podduturi R."/>
            <person name="Lukassen M.B."/>
            <person name="Clausen N."/>
            <person name="Nielsen J.L."/>
            <person name="Jorgensen N.O."/>
        </authorList>
    </citation>
    <scope>NUCLEOTIDE SEQUENCE [LARGE SCALE GENOMIC DNA]</scope>
    <source>
        <strain evidence="2 3">DSM 40608</strain>
    </source>
</reference>
<accession>A0A233S3S6</accession>
<evidence type="ECO:0000256" key="1">
    <source>
        <dbReference type="SAM" id="MobiDB-lite"/>
    </source>
</evidence>
<dbReference type="EMBL" id="MCGQ01000038">
    <property type="protein sequence ID" value="OXY90194.1"/>
    <property type="molecule type" value="Genomic_DNA"/>
</dbReference>
<evidence type="ECO:0000313" key="2">
    <source>
        <dbReference type="EMBL" id="OXY90194.1"/>
    </source>
</evidence>
<name>A0A233S3S6_STRDA</name>
<gene>
    <name evidence="2" type="ORF">BEK98_34820</name>
</gene>
<evidence type="ECO:0000313" key="3">
    <source>
        <dbReference type="Proteomes" id="UP000215483"/>
    </source>
</evidence>
<feature type="region of interest" description="Disordered" evidence="1">
    <location>
        <begin position="67"/>
        <end position="125"/>
    </location>
</feature>
<sequence>MTVRSEDAVEIVRASLALAFPGASVDALARAAEHLLRWGAEGAAEHITPELSERMLEDLMFLSDFQPGEYRPAEPERRRPQAAPYRTWSRPDQAEDEYPFRRRPPDPDDGTTRRRDPGGPQPSAG</sequence>